<organism evidence="1 2">
    <name type="scientific">Streptomyces griseofuscus</name>
    <dbReference type="NCBI Taxonomy" id="146922"/>
    <lineage>
        <taxon>Bacteria</taxon>
        <taxon>Bacillati</taxon>
        <taxon>Actinomycetota</taxon>
        <taxon>Actinomycetes</taxon>
        <taxon>Kitasatosporales</taxon>
        <taxon>Streptomycetaceae</taxon>
        <taxon>Streptomyces</taxon>
    </lineage>
</organism>
<geneLocation type="plasmid" evidence="1 2">
    <name>pSGRIFU3</name>
</geneLocation>
<dbReference type="KEGG" id="sgf:HEP81_08214"/>
<protein>
    <recommendedName>
        <fullName evidence="3">2'-5' RNA ligase family protein</fullName>
    </recommendedName>
</protein>
<proteinExistence type="predicted"/>
<sequence>MDDFFATVEGRTHAWPPGRKDLHWLIVPGEDFARKHLYEPYRLLSEHPGLHPVRPQWMHITVLHAGAQDSATAGEVARITREVTRRAADTDPFEVTLSRPDIGNMAIESKGYPGRPHRQLWEMTWQAHRTVVGDRWPRIPSASYPHLSHSYAGAQGHLADRRALKVLLSDLPGSPVAVPVTALTLVAEWHDRREIMWDVLAHVPLGSRP</sequence>
<keyword evidence="1" id="KW-0614">Plasmid</keyword>
<dbReference type="AlphaFoldDB" id="A0A7H1QDR0"/>
<dbReference type="Gene3D" id="3.90.1140.10">
    <property type="entry name" value="Cyclic phosphodiesterase"/>
    <property type="match status" value="1"/>
</dbReference>
<dbReference type="SUPFAM" id="SSF55144">
    <property type="entry name" value="LigT-like"/>
    <property type="match status" value="1"/>
</dbReference>
<evidence type="ECO:0000313" key="1">
    <source>
        <dbReference type="EMBL" id="QNT98440.1"/>
    </source>
</evidence>
<gene>
    <name evidence="1" type="ORF">HEP81_08214</name>
</gene>
<evidence type="ECO:0000313" key="2">
    <source>
        <dbReference type="Proteomes" id="UP000516422"/>
    </source>
</evidence>
<evidence type="ECO:0008006" key="3">
    <source>
        <dbReference type="Google" id="ProtNLM"/>
    </source>
</evidence>
<dbReference type="GeneID" id="91467668"/>
<dbReference type="Proteomes" id="UP000516422">
    <property type="component" value="Plasmid pSGRIFU3"/>
</dbReference>
<accession>A0A7H1QDR0</accession>
<name>A0A7H1QDR0_9ACTN</name>
<dbReference type="EMBL" id="CP051009">
    <property type="protein sequence ID" value="QNT98440.1"/>
    <property type="molecule type" value="Genomic_DNA"/>
</dbReference>
<dbReference type="InterPro" id="IPR009097">
    <property type="entry name" value="Cyclic_Pdiesterase"/>
</dbReference>
<dbReference type="RefSeq" id="WP_037660508.1">
    <property type="nucleotide sequence ID" value="NZ_CP051009.1"/>
</dbReference>
<reference evidence="1 2" key="1">
    <citation type="submission" date="2020-04" db="EMBL/GenBank/DDBJ databases">
        <title>Characterization and engineering of Streptomyces griseofuscus DSM40191 as a potential heterologous host for expression of BGCs.</title>
        <authorList>
            <person name="Gren T."/>
            <person name="Whitford C.M."/>
            <person name="Mohite O.S."/>
            <person name="Joergensen T.S."/>
            <person name="Nielsen J.B."/>
            <person name="Lee S.Y."/>
            <person name="Weber T."/>
        </authorList>
    </citation>
    <scope>NUCLEOTIDE SEQUENCE [LARGE SCALE GENOMIC DNA]</scope>
    <source>
        <strain evidence="1 2">DSM 40191</strain>
        <plasmid evidence="1 2">pSGRIFU3</plasmid>
    </source>
</reference>